<organism evidence="1 2">
    <name type="scientific">Dendrobium chrysotoxum</name>
    <name type="common">Orchid</name>
    <dbReference type="NCBI Taxonomy" id="161865"/>
    <lineage>
        <taxon>Eukaryota</taxon>
        <taxon>Viridiplantae</taxon>
        <taxon>Streptophyta</taxon>
        <taxon>Embryophyta</taxon>
        <taxon>Tracheophyta</taxon>
        <taxon>Spermatophyta</taxon>
        <taxon>Magnoliopsida</taxon>
        <taxon>Liliopsida</taxon>
        <taxon>Asparagales</taxon>
        <taxon>Orchidaceae</taxon>
        <taxon>Epidendroideae</taxon>
        <taxon>Malaxideae</taxon>
        <taxon>Dendrobiinae</taxon>
        <taxon>Dendrobium</taxon>
    </lineage>
</organism>
<sequence>MKFLKRTTYTYYCGSPFPSVTVHFRNHSTVYSVASNFGQPLKLDIAIANLSRPSVVRMLLKMVVFVQYKNEMYLVIENDPNLSKNIAFEAKPNEPQIQLIEQSNGKKMQNQ</sequence>
<dbReference type="EMBL" id="JAGFBR010000014">
    <property type="protein sequence ID" value="KAH0455483.1"/>
    <property type="molecule type" value="Genomic_DNA"/>
</dbReference>
<comment type="caution">
    <text evidence="1">The sequence shown here is derived from an EMBL/GenBank/DDBJ whole genome shotgun (WGS) entry which is preliminary data.</text>
</comment>
<evidence type="ECO:0000313" key="2">
    <source>
        <dbReference type="Proteomes" id="UP000775213"/>
    </source>
</evidence>
<keyword evidence="2" id="KW-1185">Reference proteome</keyword>
<dbReference type="AlphaFoldDB" id="A0AAV7GIL4"/>
<accession>A0AAV7GIL4</accession>
<gene>
    <name evidence="1" type="ORF">IEQ34_015515</name>
</gene>
<evidence type="ECO:0000313" key="1">
    <source>
        <dbReference type="EMBL" id="KAH0455483.1"/>
    </source>
</evidence>
<dbReference type="Proteomes" id="UP000775213">
    <property type="component" value="Unassembled WGS sequence"/>
</dbReference>
<protein>
    <submittedName>
        <fullName evidence="1">Uncharacterized protein</fullName>
    </submittedName>
</protein>
<reference evidence="1 2" key="1">
    <citation type="journal article" date="2021" name="Hortic Res">
        <title>Chromosome-scale assembly of the Dendrobium chrysotoxum genome enhances the understanding of orchid evolution.</title>
        <authorList>
            <person name="Zhang Y."/>
            <person name="Zhang G.Q."/>
            <person name="Zhang D."/>
            <person name="Liu X.D."/>
            <person name="Xu X.Y."/>
            <person name="Sun W.H."/>
            <person name="Yu X."/>
            <person name="Zhu X."/>
            <person name="Wang Z.W."/>
            <person name="Zhao X."/>
            <person name="Zhong W.Y."/>
            <person name="Chen H."/>
            <person name="Yin W.L."/>
            <person name="Huang T."/>
            <person name="Niu S.C."/>
            <person name="Liu Z.J."/>
        </authorList>
    </citation>
    <scope>NUCLEOTIDE SEQUENCE [LARGE SCALE GENOMIC DNA]</scope>
    <source>
        <strain evidence="1">Lindl</strain>
    </source>
</reference>
<proteinExistence type="predicted"/>
<name>A0AAV7GIL4_DENCH</name>